<name>A0ABQ2N6X5_9ACTN</name>
<protein>
    <submittedName>
        <fullName evidence="1">Uncharacterized protein</fullName>
    </submittedName>
</protein>
<keyword evidence="2" id="KW-1185">Reference proteome</keyword>
<dbReference type="RefSeq" id="WP_188782309.1">
    <property type="nucleotide sequence ID" value="NZ_BMNI01000001.1"/>
</dbReference>
<dbReference type="Proteomes" id="UP000655410">
    <property type="component" value="Unassembled WGS sequence"/>
</dbReference>
<evidence type="ECO:0000313" key="2">
    <source>
        <dbReference type="Proteomes" id="UP000655410"/>
    </source>
</evidence>
<dbReference type="EMBL" id="BMNI01000001">
    <property type="protein sequence ID" value="GGO85048.1"/>
    <property type="molecule type" value="Genomic_DNA"/>
</dbReference>
<proteinExistence type="predicted"/>
<gene>
    <name evidence="1" type="ORF">GCM10011584_04060</name>
</gene>
<comment type="caution">
    <text evidence="1">The sequence shown here is derived from an EMBL/GenBank/DDBJ whole genome shotgun (WGS) entry which is preliminary data.</text>
</comment>
<reference evidence="2" key="1">
    <citation type="journal article" date="2019" name="Int. J. Syst. Evol. Microbiol.">
        <title>The Global Catalogue of Microorganisms (GCM) 10K type strain sequencing project: providing services to taxonomists for standard genome sequencing and annotation.</title>
        <authorList>
            <consortium name="The Broad Institute Genomics Platform"/>
            <consortium name="The Broad Institute Genome Sequencing Center for Infectious Disease"/>
            <person name="Wu L."/>
            <person name="Ma J."/>
        </authorList>
    </citation>
    <scope>NUCLEOTIDE SEQUENCE [LARGE SCALE GENOMIC DNA]</scope>
    <source>
        <strain evidence="2">CGMCC 4.7371</strain>
    </source>
</reference>
<evidence type="ECO:0000313" key="1">
    <source>
        <dbReference type="EMBL" id="GGO85048.1"/>
    </source>
</evidence>
<sequence length="282" mass="31259">MNQPAFATAEGLRLLLLDLAYAGPRAWHTSPEAAELMTYTMDKYAGLAHKYGMEPTDAAAAAFEVMRMRSTRVAEDPWAVVTHAVELTLIYESRAEGLLCSTGQARKTAGLDYHDAERFADRDSEIADYHPAFHFHAMMADPYATRPRNPDGEPTNAFFALDNAVKFFVDLGWAPRTARLGMEYIAARLSRCGDPRVAFQSLRREGDGPGFLDIRQDAWLSVLRAVLGDPHPDFEGTARSRGLLQRLATGENLVELFDDHLLADEVEEASPDFAPEPGESRV</sequence>
<accession>A0ABQ2N6X5</accession>
<organism evidence="1 2">
    <name type="scientific">Nocardioides phosphati</name>
    <dbReference type="NCBI Taxonomy" id="1867775"/>
    <lineage>
        <taxon>Bacteria</taxon>
        <taxon>Bacillati</taxon>
        <taxon>Actinomycetota</taxon>
        <taxon>Actinomycetes</taxon>
        <taxon>Propionibacteriales</taxon>
        <taxon>Nocardioidaceae</taxon>
        <taxon>Nocardioides</taxon>
    </lineage>
</organism>